<feature type="transmembrane region" description="Helical" evidence="1">
    <location>
        <begin position="6"/>
        <end position="25"/>
    </location>
</feature>
<reference evidence="3" key="1">
    <citation type="submission" date="2019-04" db="EMBL/GenBank/DDBJ databases">
        <title>Friends and foes A comparative genomics studyof 23 Aspergillus species from section Flavi.</title>
        <authorList>
            <consortium name="DOE Joint Genome Institute"/>
            <person name="Kjaerbolling I."/>
            <person name="Vesth T."/>
            <person name="Frisvad J.C."/>
            <person name="Nybo J.L."/>
            <person name="Theobald S."/>
            <person name="Kildgaard S."/>
            <person name="Isbrandt T."/>
            <person name="Kuo A."/>
            <person name="Sato A."/>
            <person name="Lyhne E.K."/>
            <person name="Kogle M.E."/>
            <person name="Wiebenga A."/>
            <person name="Kun R.S."/>
            <person name="Lubbers R.J."/>
            <person name="Makela M.R."/>
            <person name="Barry K."/>
            <person name="Chovatia M."/>
            <person name="Clum A."/>
            <person name="Daum C."/>
            <person name="Haridas S."/>
            <person name="He G."/>
            <person name="LaButti K."/>
            <person name="Lipzen A."/>
            <person name="Mondo S."/>
            <person name="Riley R."/>
            <person name="Salamov A."/>
            <person name="Simmons B.A."/>
            <person name="Magnuson J.K."/>
            <person name="Henrissat B."/>
            <person name="Mortensen U.H."/>
            <person name="Larsen T.O."/>
            <person name="Devries R.P."/>
            <person name="Grigoriev I.V."/>
            <person name="Machida M."/>
            <person name="Baker S.E."/>
            <person name="Andersen M.R."/>
        </authorList>
    </citation>
    <scope>NUCLEOTIDE SEQUENCE [LARGE SCALE GENOMIC DNA]</scope>
    <source>
        <strain evidence="3">CBS 130017</strain>
    </source>
</reference>
<dbReference type="AlphaFoldDB" id="A0A5N6WRT7"/>
<keyword evidence="3" id="KW-1185">Reference proteome</keyword>
<name>A0A5N6WRT7_9EURO</name>
<keyword evidence="1" id="KW-0812">Transmembrane</keyword>
<proteinExistence type="predicted"/>
<sequence>MISVEAIIAIVALLVSCPPSILMIWKFFRRPRKNPNANLEYGVIEYEVRPTLPPFPYYQHNASIEQLLVLQFHQRMEKITITPNQVDILTLIRSQILSACT</sequence>
<dbReference type="EMBL" id="ML741828">
    <property type="protein sequence ID" value="KAE8323551.1"/>
    <property type="molecule type" value="Genomic_DNA"/>
</dbReference>
<accession>A0A5N6WRT7</accession>
<keyword evidence="1" id="KW-1133">Transmembrane helix</keyword>
<keyword evidence="1" id="KW-0472">Membrane</keyword>
<evidence type="ECO:0000256" key="1">
    <source>
        <dbReference type="SAM" id="Phobius"/>
    </source>
</evidence>
<gene>
    <name evidence="2" type="ORF">BDV39DRAFT_181885</name>
</gene>
<dbReference type="Proteomes" id="UP000325945">
    <property type="component" value="Unassembled WGS sequence"/>
</dbReference>
<evidence type="ECO:0000313" key="2">
    <source>
        <dbReference type="EMBL" id="KAE8323551.1"/>
    </source>
</evidence>
<organism evidence="2 3">
    <name type="scientific">Aspergillus sergii</name>
    <dbReference type="NCBI Taxonomy" id="1034303"/>
    <lineage>
        <taxon>Eukaryota</taxon>
        <taxon>Fungi</taxon>
        <taxon>Dikarya</taxon>
        <taxon>Ascomycota</taxon>
        <taxon>Pezizomycotina</taxon>
        <taxon>Eurotiomycetes</taxon>
        <taxon>Eurotiomycetidae</taxon>
        <taxon>Eurotiales</taxon>
        <taxon>Aspergillaceae</taxon>
        <taxon>Aspergillus</taxon>
        <taxon>Aspergillus subgen. Circumdati</taxon>
    </lineage>
</organism>
<protein>
    <submittedName>
        <fullName evidence="2">Uncharacterized protein</fullName>
    </submittedName>
</protein>
<evidence type="ECO:0000313" key="3">
    <source>
        <dbReference type="Proteomes" id="UP000325945"/>
    </source>
</evidence>